<feature type="region of interest" description="Disordered" evidence="1">
    <location>
        <begin position="99"/>
        <end position="132"/>
    </location>
</feature>
<keyword evidence="4" id="KW-1185">Reference proteome</keyword>
<dbReference type="RefSeq" id="WP_406257403.1">
    <property type="nucleotide sequence ID" value="NZ_CP108125.1"/>
</dbReference>
<sequence length="308" mass="32001">MSAKRESKREGKRETNHYMSIDGLTVHDPADSGRPTSDIALLLADAADGVEVGTAPYAAVLRGGRRRRARRWAAATATALALVASAGTLAVTGLPAGGGSGDTSVATNPAPPPTPPAPDVRTPSRTLLASGTDDGEKWRVLVDLWEAPRTKDQAAAELAAMRSYGQRPADLDDPEDLIGRSTYFVLREYGEQDTARVVSEGAFTDGATASGEDVEAVALPLAPGGKGAKRLVVGRVALDARKVTCAWKDGTTTEVPSFFEAAGGATPTKSVDMGSENPLIRVVDGSPEAWFACVAPEGTAFKSVAVTK</sequence>
<reference evidence="3 4" key="1">
    <citation type="submission" date="2022-10" db="EMBL/GenBank/DDBJ databases">
        <title>The complete genomes of actinobacterial strains from the NBC collection.</title>
        <authorList>
            <person name="Joergensen T.S."/>
            <person name="Alvarez Arevalo M."/>
            <person name="Sterndorff E.B."/>
            <person name="Faurdal D."/>
            <person name="Vuksanovic O."/>
            <person name="Mourched A.-S."/>
            <person name="Charusanti P."/>
            <person name="Shaw S."/>
            <person name="Blin K."/>
            <person name="Weber T."/>
        </authorList>
    </citation>
    <scope>NUCLEOTIDE SEQUENCE [LARGE SCALE GENOMIC DNA]</scope>
    <source>
        <strain evidence="3 4">NBC_00206</strain>
    </source>
</reference>
<name>A0ABZ1IQZ9_9ACTN</name>
<organism evidence="3 4">
    <name type="scientific">Streptomyces nigra</name>
    <dbReference type="NCBI Taxonomy" id="1827580"/>
    <lineage>
        <taxon>Bacteria</taxon>
        <taxon>Bacillati</taxon>
        <taxon>Actinomycetota</taxon>
        <taxon>Actinomycetes</taxon>
        <taxon>Kitasatosporales</taxon>
        <taxon>Streptomycetaceae</taxon>
        <taxon>Streptomyces</taxon>
    </lineage>
</organism>
<dbReference type="EMBL" id="CP108125">
    <property type="protein sequence ID" value="WTO82751.1"/>
    <property type="molecule type" value="Genomic_DNA"/>
</dbReference>
<feature type="region of interest" description="Disordered" evidence="1">
    <location>
        <begin position="1"/>
        <end position="31"/>
    </location>
</feature>
<keyword evidence="2" id="KW-1133">Transmembrane helix</keyword>
<feature type="compositionally biased region" description="Pro residues" evidence="1">
    <location>
        <begin position="109"/>
        <end position="118"/>
    </location>
</feature>
<dbReference type="Proteomes" id="UP001622690">
    <property type="component" value="Chromosome"/>
</dbReference>
<feature type="transmembrane region" description="Helical" evidence="2">
    <location>
        <begin position="72"/>
        <end position="94"/>
    </location>
</feature>
<evidence type="ECO:0000256" key="1">
    <source>
        <dbReference type="SAM" id="MobiDB-lite"/>
    </source>
</evidence>
<protein>
    <recommendedName>
        <fullName evidence="5">Tat pathway signal sequence domain protein</fullName>
    </recommendedName>
</protein>
<gene>
    <name evidence="3" type="ORF">OHU27_10065</name>
</gene>
<accession>A0ABZ1IQZ9</accession>
<evidence type="ECO:0008006" key="5">
    <source>
        <dbReference type="Google" id="ProtNLM"/>
    </source>
</evidence>
<evidence type="ECO:0000256" key="2">
    <source>
        <dbReference type="SAM" id="Phobius"/>
    </source>
</evidence>
<proteinExistence type="predicted"/>
<evidence type="ECO:0000313" key="3">
    <source>
        <dbReference type="EMBL" id="WTO82751.1"/>
    </source>
</evidence>
<keyword evidence="2" id="KW-0472">Membrane</keyword>
<feature type="compositionally biased region" description="Basic and acidic residues" evidence="1">
    <location>
        <begin position="1"/>
        <end position="16"/>
    </location>
</feature>
<evidence type="ECO:0000313" key="4">
    <source>
        <dbReference type="Proteomes" id="UP001622690"/>
    </source>
</evidence>
<keyword evidence="2" id="KW-0812">Transmembrane</keyword>